<dbReference type="SUPFAM" id="SSF46689">
    <property type="entry name" value="Homeodomain-like"/>
    <property type="match status" value="1"/>
</dbReference>
<feature type="domain" description="HTH myb-type" evidence="5">
    <location>
        <begin position="63"/>
        <end position="116"/>
    </location>
</feature>
<dbReference type="AlphaFoldDB" id="A0A438H6P0"/>
<sequence length="154" mass="18005">MFPGNSMMARPMQERPRWTEVDDWVLFECKRTNLDLPWPDIAKLTELGRSGKSCRERWKNHLDPDVKRGKFSKGEDDSIICFQSLYGNSWTSIAAHLGRTDNDVKNRWYNHLKKKKLKKSTGISHISIQMQAQARFLHWFQPHKKSPALGPLLN</sequence>
<evidence type="ECO:0000256" key="1">
    <source>
        <dbReference type="ARBA" id="ARBA00004123"/>
    </source>
</evidence>
<dbReference type="Pfam" id="PF00249">
    <property type="entry name" value="Myb_DNA-binding"/>
    <property type="match status" value="1"/>
</dbReference>
<feature type="domain" description="Myb-like" evidence="4">
    <location>
        <begin position="10"/>
        <end position="62"/>
    </location>
</feature>
<keyword evidence="2" id="KW-0238">DNA-binding</keyword>
<dbReference type="PANTHER" id="PTHR10641:SF1103">
    <property type="entry name" value="TRANSCRIPTION FACTOR MYB72"/>
    <property type="match status" value="1"/>
</dbReference>
<evidence type="ECO:0000259" key="4">
    <source>
        <dbReference type="PROSITE" id="PS50090"/>
    </source>
</evidence>
<reference evidence="6 7" key="1">
    <citation type="journal article" date="2018" name="PLoS Genet.">
        <title>Population sequencing reveals clonal diversity and ancestral inbreeding in the grapevine cultivar Chardonnay.</title>
        <authorList>
            <person name="Roach M.J."/>
            <person name="Johnson D.L."/>
            <person name="Bohlmann J."/>
            <person name="van Vuuren H.J."/>
            <person name="Jones S.J."/>
            <person name="Pretorius I.S."/>
            <person name="Schmidt S.A."/>
            <person name="Borneman A.R."/>
        </authorList>
    </citation>
    <scope>NUCLEOTIDE SEQUENCE [LARGE SCALE GENOMIC DNA]</scope>
    <source>
        <strain evidence="7">cv. Chardonnay</strain>
        <tissue evidence="6">Leaf</tissue>
    </source>
</reference>
<gene>
    <name evidence="6" type="primary">MYB38_0</name>
    <name evidence="6" type="ORF">CK203_047469</name>
</gene>
<dbReference type="InterPro" id="IPR017930">
    <property type="entry name" value="Myb_dom"/>
</dbReference>
<dbReference type="PROSITE" id="PS50090">
    <property type="entry name" value="MYB_LIKE"/>
    <property type="match status" value="2"/>
</dbReference>
<dbReference type="InterPro" id="IPR009057">
    <property type="entry name" value="Homeodomain-like_sf"/>
</dbReference>
<dbReference type="InterPro" id="IPR001005">
    <property type="entry name" value="SANT/Myb"/>
</dbReference>
<dbReference type="CDD" id="cd00167">
    <property type="entry name" value="SANT"/>
    <property type="match status" value="2"/>
</dbReference>
<dbReference type="Gene3D" id="1.10.10.60">
    <property type="entry name" value="Homeodomain-like"/>
    <property type="match status" value="2"/>
</dbReference>
<accession>A0A438H6P0</accession>
<name>A0A438H6P0_VITVI</name>
<organism evidence="6 7">
    <name type="scientific">Vitis vinifera</name>
    <name type="common">Grape</name>
    <dbReference type="NCBI Taxonomy" id="29760"/>
    <lineage>
        <taxon>Eukaryota</taxon>
        <taxon>Viridiplantae</taxon>
        <taxon>Streptophyta</taxon>
        <taxon>Embryophyta</taxon>
        <taxon>Tracheophyta</taxon>
        <taxon>Spermatophyta</taxon>
        <taxon>Magnoliopsida</taxon>
        <taxon>eudicotyledons</taxon>
        <taxon>Gunneridae</taxon>
        <taxon>Pentapetalae</taxon>
        <taxon>rosids</taxon>
        <taxon>Vitales</taxon>
        <taxon>Vitaceae</taxon>
        <taxon>Viteae</taxon>
        <taxon>Vitis</taxon>
    </lineage>
</organism>
<dbReference type="EMBL" id="QGNW01000272">
    <property type="protein sequence ID" value="RVW79971.1"/>
    <property type="molecule type" value="Genomic_DNA"/>
</dbReference>
<proteinExistence type="predicted"/>
<dbReference type="InterPro" id="IPR015495">
    <property type="entry name" value="Myb_TF_plants"/>
</dbReference>
<evidence type="ECO:0000256" key="2">
    <source>
        <dbReference type="ARBA" id="ARBA00023125"/>
    </source>
</evidence>
<evidence type="ECO:0000313" key="7">
    <source>
        <dbReference type="Proteomes" id="UP000288805"/>
    </source>
</evidence>
<dbReference type="PROSITE" id="PS51294">
    <property type="entry name" value="HTH_MYB"/>
    <property type="match status" value="1"/>
</dbReference>
<comment type="caution">
    <text evidence="6">The sequence shown here is derived from an EMBL/GenBank/DDBJ whole genome shotgun (WGS) entry which is preliminary data.</text>
</comment>
<evidence type="ECO:0000256" key="3">
    <source>
        <dbReference type="ARBA" id="ARBA00023242"/>
    </source>
</evidence>
<dbReference type="Proteomes" id="UP000288805">
    <property type="component" value="Unassembled WGS sequence"/>
</dbReference>
<protein>
    <submittedName>
        <fullName evidence="6">Myb-related protein Zm38</fullName>
    </submittedName>
</protein>
<evidence type="ECO:0000259" key="5">
    <source>
        <dbReference type="PROSITE" id="PS51294"/>
    </source>
</evidence>
<dbReference type="GO" id="GO:0005634">
    <property type="term" value="C:nucleus"/>
    <property type="evidence" value="ECO:0007669"/>
    <property type="project" value="UniProtKB-SubCell"/>
</dbReference>
<feature type="domain" description="Myb-like" evidence="4">
    <location>
        <begin position="63"/>
        <end position="112"/>
    </location>
</feature>
<dbReference type="PANTHER" id="PTHR10641">
    <property type="entry name" value="MYB FAMILY TRANSCRIPTION FACTOR"/>
    <property type="match status" value="1"/>
</dbReference>
<keyword evidence="3" id="KW-0539">Nucleus</keyword>
<dbReference type="GO" id="GO:0003677">
    <property type="term" value="F:DNA binding"/>
    <property type="evidence" value="ECO:0007669"/>
    <property type="project" value="UniProtKB-KW"/>
</dbReference>
<comment type="subcellular location">
    <subcellularLocation>
        <location evidence="1">Nucleus</location>
    </subcellularLocation>
</comment>
<dbReference type="SMART" id="SM00717">
    <property type="entry name" value="SANT"/>
    <property type="match status" value="2"/>
</dbReference>
<evidence type="ECO:0000313" key="6">
    <source>
        <dbReference type="EMBL" id="RVW79971.1"/>
    </source>
</evidence>